<gene>
    <name evidence="1" type="ORF">GE061_006237</name>
</gene>
<dbReference type="AlphaFoldDB" id="A0A8S9WUQ2"/>
<dbReference type="EMBL" id="WIXP02000014">
    <property type="protein sequence ID" value="KAF6199939.1"/>
    <property type="molecule type" value="Genomic_DNA"/>
</dbReference>
<dbReference type="Gene3D" id="2.20.25.240">
    <property type="match status" value="1"/>
</dbReference>
<dbReference type="OrthoDB" id="6612379at2759"/>
<protein>
    <recommendedName>
        <fullName evidence="3">FLYWCH-type domain-containing protein</fullName>
    </recommendedName>
</protein>
<proteinExistence type="predicted"/>
<evidence type="ECO:0000313" key="2">
    <source>
        <dbReference type="Proteomes" id="UP000466442"/>
    </source>
</evidence>
<organism evidence="1 2">
    <name type="scientific">Apolygus lucorum</name>
    <name type="common">Small green plant bug</name>
    <name type="synonym">Lygocoris lucorum</name>
    <dbReference type="NCBI Taxonomy" id="248454"/>
    <lineage>
        <taxon>Eukaryota</taxon>
        <taxon>Metazoa</taxon>
        <taxon>Ecdysozoa</taxon>
        <taxon>Arthropoda</taxon>
        <taxon>Hexapoda</taxon>
        <taxon>Insecta</taxon>
        <taxon>Pterygota</taxon>
        <taxon>Neoptera</taxon>
        <taxon>Paraneoptera</taxon>
        <taxon>Hemiptera</taxon>
        <taxon>Heteroptera</taxon>
        <taxon>Panheteroptera</taxon>
        <taxon>Cimicomorpha</taxon>
        <taxon>Miridae</taxon>
        <taxon>Mirini</taxon>
        <taxon>Apolygus</taxon>
    </lineage>
</organism>
<reference evidence="1" key="1">
    <citation type="journal article" date="2021" name="Mol. Ecol. Resour.">
        <title>Apolygus lucorum genome provides insights into omnivorousness and mesophyll feeding.</title>
        <authorList>
            <person name="Liu Y."/>
            <person name="Liu H."/>
            <person name="Wang H."/>
            <person name="Huang T."/>
            <person name="Liu B."/>
            <person name="Yang B."/>
            <person name="Yin L."/>
            <person name="Li B."/>
            <person name="Zhang Y."/>
            <person name="Zhang S."/>
            <person name="Jiang F."/>
            <person name="Zhang X."/>
            <person name="Ren Y."/>
            <person name="Wang B."/>
            <person name="Wang S."/>
            <person name="Lu Y."/>
            <person name="Wu K."/>
            <person name="Fan W."/>
            <person name="Wang G."/>
        </authorList>
    </citation>
    <scope>NUCLEOTIDE SEQUENCE</scope>
    <source>
        <strain evidence="1">12Hb</strain>
    </source>
</reference>
<evidence type="ECO:0008006" key="3">
    <source>
        <dbReference type="Google" id="ProtNLM"/>
    </source>
</evidence>
<comment type="caution">
    <text evidence="1">The sequence shown here is derived from an EMBL/GenBank/DDBJ whole genome shotgun (WGS) entry which is preliminary data.</text>
</comment>
<name>A0A8S9WUQ2_APOLU</name>
<accession>A0A8S9WUQ2</accession>
<dbReference type="Proteomes" id="UP000466442">
    <property type="component" value="Unassembled WGS sequence"/>
</dbReference>
<evidence type="ECO:0000313" key="1">
    <source>
        <dbReference type="EMBL" id="KAF6199939.1"/>
    </source>
</evidence>
<sequence>MPGMEADADNNNRLAPKTYKTSGLSSTMVYTWHEHVYASPPKNPTAHYIRDILGWDDNDQPLNLTTRTFRPPAPDVKQGSQGSTIDCTVDLLSHSLSVGGSVLRVRPRKHSPLKIVAMHPVSFIVGQRGNELAVYKNFKFYKCSFVEYLNCNKWRCCRRCCGARIYIPESSSEVIKEEGGHNHALVSDTTLQKENFSNSLKRKATSSLSERPSKLIRSQMKDDRAKKTPTTIAQISHETMFKATIKESCELGLSFTPEADVCDFEEAIHAAVKAVFPQAKITGCRFHLAQSWWRAIQRYGLSAQYKEKNNEVGEWLKLVFGLPLLPPDQIEDSFVEDLMSVCPSYINPKVTDFCDYLTDNYIFSHAKFPPTMWAADELTSDRTTNCCQSFHAKFNNMFTSPHPNILLFIDVLLQMQTDTYVIMNSCGDPKTPRNSRQERRRHILRQTMVSIY</sequence>
<keyword evidence="2" id="KW-1185">Reference proteome</keyword>